<feature type="non-terminal residue" evidence="2">
    <location>
        <position position="309"/>
    </location>
</feature>
<dbReference type="Pfam" id="PF14291">
    <property type="entry name" value="DUF4371"/>
    <property type="match status" value="1"/>
</dbReference>
<sequence length="309" mass="34786">MILVQNIKNNRQWLIPIIDCVILCGRQEIAMRGHTDSGKIDFESSLNRGNFRAILKYRAKCDEYLKQILTHEGRNKYITPQIQNEIIIACGDVILNKIVKRVNEFGCFSVLVDETSDICTKEQMALCLRYVDDSFCIHESFLKFITVNSLTGCNLAESIINGLISCGINCDFLFGQGYDGASNMSGQYKGVQSIIKAQYPHAIYVHCAAHSLNLAISTASEIQSIRNFLGIIEKFYVFFNTPKRNTVLLNCIEKSDEEPKVKTLKDCVQQDGLDSLDVIKDWNDTTATDASLLLKSIDTEFLISLQVVK</sequence>
<keyword evidence="3" id="KW-1185">Reference proteome</keyword>
<gene>
    <name evidence="2" type="ORF">FWK35_00034450</name>
</gene>
<protein>
    <submittedName>
        <fullName evidence="2">52 kDa repressor of the inhibitor of the protein kinase-like isoform X3</fullName>
    </submittedName>
</protein>
<dbReference type="InterPro" id="IPR025398">
    <property type="entry name" value="DUF4371"/>
</dbReference>
<dbReference type="InterPro" id="IPR012337">
    <property type="entry name" value="RNaseH-like_sf"/>
</dbReference>
<evidence type="ECO:0000259" key="1">
    <source>
        <dbReference type="Pfam" id="PF14291"/>
    </source>
</evidence>
<organism evidence="2 3">
    <name type="scientific">Aphis craccivora</name>
    <name type="common">Cowpea aphid</name>
    <dbReference type="NCBI Taxonomy" id="307492"/>
    <lineage>
        <taxon>Eukaryota</taxon>
        <taxon>Metazoa</taxon>
        <taxon>Ecdysozoa</taxon>
        <taxon>Arthropoda</taxon>
        <taxon>Hexapoda</taxon>
        <taxon>Insecta</taxon>
        <taxon>Pterygota</taxon>
        <taxon>Neoptera</taxon>
        <taxon>Paraneoptera</taxon>
        <taxon>Hemiptera</taxon>
        <taxon>Sternorrhyncha</taxon>
        <taxon>Aphidomorpha</taxon>
        <taxon>Aphidoidea</taxon>
        <taxon>Aphididae</taxon>
        <taxon>Aphidini</taxon>
        <taxon>Aphis</taxon>
        <taxon>Aphis</taxon>
    </lineage>
</organism>
<name>A0A6G0VR22_APHCR</name>
<reference evidence="2 3" key="1">
    <citation type="submission" date="2019-08" db="EMBL/GenBank/DDBJ databases">
        <title>Whole genome of Aphis craccivora.</title>
        <authorList>
            <person name="Voronova N.V."/>
            <person name="Shulinski R.S."/>
            <person name="Bandarenka Y.V."/>
            <person name="Zhorov D.G."/>
            <person name="Warner D."/>
        </authorList>
    </citation>
    <scope>NUCLEOTIDE SEQUENCE [LARGE SCALE GENOMIC DNA]</scope>
    <source>
        <strain evidence="2">180601</strain>
        <tissue evidence="2">Whole Body</tissue>
    </source>
</reference>
<dbReference type="Proteomes" id="UP000478052">
    <property type="component" value="Unassembled WGS sequence"/>
</dbReference>
<dbReference type="PANTHER" id="PTHR45749:SF28">
    <property type="entry name" value="ZINC FINGER MYM-TYPE PROTEIN 1-LIKE-RELATED"/>
    <property type="match status" value="1"/>
</dbReference>
<evidence type="ECO:0000313" key="3">
    <source>
        <dbReference type="Proteomes" id="UP000478052"/>
    </source>
</evidence>
<comment type="caution">
    <text evidence="2">The sequence shown here is derived from an EMBL/GenBank/DDBJ whole genome shotgun (WGS) entry which is preliminary data.</text>
</comment>
<dbReference type="EMBL" id="VUJU01014106">
    <property type="protein sequence ID" value="KAF0702938.1"/>
    <property type="molecule type" value="Genomic_DNA"/>
</dbReference>
<dbReference type="PANTHER" id="PTHR45749">
    <property type="match status" value="1"/>
</dbReference>
<dbReference type="AlphaFoldDB" id="A0A6G0VR22"/>
<accession>A0A6G0VR22</accession>
<feature type="domain" description="DUF4371" evidence="1">
    <location>
        <begin position="8"/>
        <end position="190"/>
    </location>
</feature>
<dbReference type="SUPFAM" id="SSF53098">
    <property type="entry name" value="Ribonuclease H-like"/>
    <property type="match status" value="1"/>
</dbReference>
<dbReference type="OrthoDB" id="6598138at2759"/>
<proteinExistence type="predicted"/>
<evidence type="ECO:0000313" key="2">
    <source>
        <dbReference type="EMBL" id="KAF0702938.1"/>
    </source>
</evidence>